<evidence type="ECO:0000313" key="4">
    <source>
        <dbReference type="Proteomes" id="UP000785171"/>
    </source>
</evidence>
<proteinExistence type="predicted"/>
<reference evidence="3" key="2">
    <citation type="submission" date="2020-06" db="EMBL/GenBank/DDBJ databases">
        <authorList>
            <person name="Studholme D.J."/>
        </authorList>
    </citation>
    <scope>NUCLEOTIDE SEQUENCE</scope>
    <source>
        <strain evidence="3">NZFS 2646</strain>
    </source>
</reference>
<sequence>MSPFSKFAQVRCAAIWMATLTYVLWFPLDLVFPSEHQLIHIDNRIDTSVWIVLGLDVLITLHTGYVTKSGAVIASHWLIVWNYIKTRLIWDVLLAVSLLIHTSGPNDDSKLSGRWSHFILNGLSIERLAYITQLARVIWLVRTNQSGRANNIWAWLLYSRHSHLLRIAGIVTVLIAIAHYNACIWTALLREGDDNGDPNMPWQDRYSANFYAALLLLQGEGVPTDTTEQNLFASLSTLVGSIVLAVVFGHVAILVSNFNANFTNYQRKMEAVFAMTAKLQLPVPLRERIHEYYEHLWHEYECLDGQIVQFSKELSHTLGLEVVLFKYMELVMHVPFWRDCTPDFQKQLMLRLDVRVYLPDDFIMRQGEVGDQFYMVNRGYCELSRKLQRFERVTNTIIGLGRSNTGINTVRNNGGLTTRRRSSAINAGQMDDGYRQSAYELDAAQRRYYSAGGGGRRTVKGYESLMTRGQAFGDIALLMNYQRAANVRAITHVEMCVLSRDNFQEVLSRYPEDRRRVVVDMLTSYMQSYETSQSRCPLLELVRSVYSPEVIAEACAKAGSQSPLLPQIMTARQAAERIYTAINADIEDSSLKFGVGVHVREQLIELRERRRAKLAN</sequence>
<dbReference type="Gene3D" id="1.10.287.630">
    <property type="entry name" value="Helix hairpin bin"/>
    <property type="match status" value="1"/>
</dbReference>
<dbReference type="Gene3D" id="2.60.120.10">
    <property type="entry name" value="Jelly Rolls"/>
    <property type="match status" value="1"/>
</dbReference>
<dbReference type="EMBL" id="JPWV03000016">
    <property type="protein sequence ID" value="KAG2530837.1"/>
    <property type="molecule type" value="Genomic_DNA"/>
</dbReference>
<feature type="transmembrane region" description="Helical" evidence="1">
    <location>
        <begin position="238"/>
        <end position="260"/>
    </location>
</feature>
<evidence type="ECO:0000259" key="2">
    <source>
        <dbReference type="PROSITE" id="PS50042"/>
    </source>
</evidence>
<dbReference type="InterPro" id="IPR000595">
    <property type="entry name" value="cNMP-bd_dom"/>
</dbReference>
<dbReference type="PANTHER" id="PTHR45689:SF5">
    <property type="entry name" value="I[[H]] CHANNEL, ISOFORM E"/>
    <property type="match status" value="1"/>
</dbReference>
<dbReference type="GO" id="GO:0005249">
    <property type="term" value="F:voltage-gated potassium channel activity"/>
    <property type="evidence" value="ECO:0007669"/>
    <property type="project" value="TreeGrafter"/>
</dbReference>
<name>A0A8T0M9A5_9STRA</name>
<feature type="transmembrane region" description="Helical" evidence="1">
    <location>
        <begin position="12"/>
        <end position="28"/>
    </location>
</feature>
<feature type="domain" description="Cyclic nucleotide-binding" evidence="2">
    <location>
        <begin position="336"/>
        <end position="524"/>
    </location>
</feature>
<dbReference type="InterPro" id="IPR014710">
    <property type="entry name" value="RmlC-like_jellyroll"/>
</dbReference>
<dbReference type="InterPro" id="IPR051413">
    <property type="entry name" value="K/Na_HCN_channel"/>
</dbReference>
<dbReference type="SUPFAM" id="SSF81324">
    <property type="entry name" value="Voltage-gated potassium channels"/>
    <property type="match status" value="1"/>
</dbReference>
<dbReference type="InterPro" id="IPR018490">
    <property type="entry name" value="cNMP-bd_dom_sf"/>
</dbReference>
<dbReference type="PANTHER" id="PTHR45689">
    <property type="entry name" value="I[[H]] CHANNEL, ISOFORM E"/>
    <property type="match status" value="1"/>
</dbReference>
<reference evidence="3" key="1">
    <citation type="journal article" date="2015" name="Genom Data">
        <title>Genome sequences of six Phytophthora species associated with forests in New Zealand.</title>
        <authorList>
            <person name="Studholme D.J."/>
            <person name="McDougal R.L."/>
            <person name="Sambles C."/>
            <person name="Hansen E."/>
            <person name="Hardy G."/>
            <person name="Grant M."/>
            <person name="Ganley R.J."/>
            <person name="Williams N.M."/>
        </authorList>
    </citation>
    <scope>NUCLEOTIDE SEQUENCE</scope>
    <source>
        <strain evidence="3">NZFS 2646</strain>
    </source>
</reference>
<dbReference type="GO" id="GO:0003254">
    <property type="term" value="P:regulation of membrane depolarization"/>
    <property type="evidence" value="ECO:0007669"/>
    <property type="project" value="TreeGrafter"/>
</dbReference>
<keyword evidence="1" id="KW-0472">Membrane</keyword>
<dbReference type="Proteomes" id="UP000785171">
    <property type="component" value="Unassembled WGS sequence"/>
</dbReference>
<dbReference type="PRINTS" id="PR00103">
    <property type="entry name" value="CAMPKINASE"/>
</dbReference>
<dbReference type="PROSITE" id="PS50042">
    <property type="entry name" value="CNMP_BINDING_3"/>
    <property type="match status" value="1"/>
</dbReference>
<accession>A0A8T0M9A5</accession>
<keyword evidence="1" id="KW-1133">Transmembrane helix</keyword>
<organism evidence="3 4">
    <name type="scientific">Phytophthora kernoviae</name>
    <dbReference type="NCBI Taxonomy" id="325452"/>
    <lineage>
        <taxon>Eukaryota</taxon>
        <taxon>Sar</taxon>
        <taxon>Stramenopiles</taxon>
        <taxon>Oomycota</taxon>
        <taxon>Peronosporomycetes</taxon>
        <taxon>Peronosporales</taxon>
        <taxon>Peronosporaceae</taxon>
        <taxon>Phytophthora</taxon>
    </lineage>
</organism>
<dbReference type="AlphaFoldDB" id="A0A8T0M9A5"/>
<protein>
    <recommendedName>
        <fullName evidence="2">Cyclic nucleotide-binding domain-containing protein</fullName>
    </recommendedName>
</protein>
<dbReference type="CDD" id="cd00038">
    <property type="entry name" value="CAP_ED"/>
    <property type="match status" value="1"/>
</dbReference>
<gene>
    <name evidence="3" type="ORF">JM16_001154</name>
</gene>
<feature type="transmembrane region" description="Helical" evidence="1">
    <location>
        <begin position="164"/>
        <end position="188"/>
    </location>
</feature>
<dbReference type="SUPFAM" id="SSF51206">
    <property type="entry name" value="cAMP-binding domain-like"/>
    <property type="match status" value="1"/>
</dbReference>
<dbReference type="GO" id="GO:0098855">
    <property type="term" value="C:HCN channel complex"/>
    <property type="evidence" value="ECO:0007669"/>
    <property type="project" value="TreeGrafter"/>
</dbReference>
<dbReference type="Gene3D" id="1.10.287.70">
    <property type="match status" value="1"/>
</dbReference>
<comment type="caution">
    <text evidence="3">The sequence shown here is derived from an EMBL/GenBank/DDBJ whole genome shotgun (WGS) entry which is preliminary data.</text>
</comment>
<keyword evidence="1" id="KW-0812">Transmembrane</keyword>
<evidence type="ECO:0000256" key="1">
    <source>
        <dbReference type="SAM" id="Phobius"/>
    </source>
</evidence>
<dbReference type="Pfam" id="PF00027">
    <property type="entry name" value="cNMP_binding"/>
    <property type="match status" value="1"/>
</dbReference>
<evidence type="ECO:0000313" key="3">
    <source>
        <dbReference type="EMBL" id="KAG2530837.1"/>
    </source>
</evidence>
<dbReference type="GO" id="GO:0035725">
    <property type="term" value="P:sodium ion transmembrane transport"/>
    <property type="evidence" value="ECO:0007669"/>
    <property type="project" value="TreeGrafter"/>
</dbReference>